<dbReference type="SUPFAM" id="SSF52833">
    <property type="entry name" value="Thioredoxin-like"/>
    <property type="match status" value="1"/>
</dbReference>
<dbReference type="InterPro" id="IPR000866">
    <property type="entry name" value="AhpC/TSA"/>
</dbReference>
<dbReference type="InterPro" id="IPR013766">
    <property type="entry name" value="Thioredoxin_domain"/>
</dbReference>
<gene>
    <name evidence="2" type="ORF">C8P64_3275</name>
</gene>
<sequence>MKPAVKNNKLLKLIFLAIISFSLTYCQENKDKGDEKETAKVEEPSENKSTKKAIPNYYTSGIPVYEKFEDLEPLLNIENDTTYVLNFWATWCKPCIKELPHFKELDSIYKKEKMKIVLVSLDFPKDVDTKLVEYAKENQIEDKVVVLLDGKYNNWIDKVSPEWSGAIPATYIYNRERNELFQGAFENTKDLIDVIEPFL</sequence>
<protein>
    <submittedName>
        <fullName evidence="2">Thiol-disulfide isomerase/thioredoxin</fullName>
    </submittedName>
</protein>
<dbReference type="CDD" id="cd02966">
    <property type="entry name" value="TlpA_like_family"/>
    <property type="match status" value="1"/>
</dbReference>
<dbReference type="GO" id="GO:0016209">
    <property type="term" value="F:antioxidant activity"/>
    <property type="evidence" value="ECO:0007669"/>
    <property type="project" value="InterPro"/>
</dbReference>
<dbReference type="OrthoDB" id="9815205at2"/>
<comment type="caution">
    <text evidence="2">The sequence shown here is derived from an EMBL/GenBank/DDBJ whole genome shotgun (WGS) entry which is preliminary data.</text>
</comment>
<dbReference type="Pfam" id="PF00578">
    <property type="entry name" value="AhpC-TSA"/>
    <property type="match status" value="1"/>
</dbReference>
<dbReference type="Proteomes" id="UP000244174">
    <property type="component" value="Unassembled WGS sequence"/>
</dbReference>
<dbReference type="PANTHER" id="PTHR42852:SF13">
    <property type="entry name" value="PROTEIN DIPZ"/>
    <property type="match status" value="1"/>
</dbReference>
<organism evidence="2 3">
    <name type="scientific">Christiangramia gaetbulicola</name>
    <dbReference type="NCBI Taxonomy" id="703340"/>
    <lineage>
        <taxon>Bacteria</taxon>
        <taxon>Pseudomonadati</taxon>
        <taxon>Bacteroidota</taxon>
        <taxon>Flavobacteriia</taxon>
        <taxon>Flavobacteriales</taxon>
        <taxon>Flavobacteriaceae</taxon>
        <taxon>Christiangramia</taxon>
    </lineage>
</organism>
<dbReference type="EMBL" id="QBKQ01000005">
    <property type="protein sequence ID" value="PTX41475.1"/>
    <property type="molecule type" value="Genomic_DNA"/>
</dbReference>
<dbReference type="AlphaFoldDB" id="A0A2T6ACD4"/>
<evidence type="ECO:0000313" key="2">
    <source>
        <dbReference type="EMBL" id="PTX41475.1"/>
    </source>
</evidence>
<dbReference type="PROSITE" id="PS51352">
    <property type="entry name" value="THIOREDOXIN_2"/>
    <property type="match status" value="1"/>
</dbReference>
<name>A0A2T6ACD4_9FLAO</name>
<proteinExistence type="predicted"/>
<dbReference type="GO" id="GO:0016853">
    <property type="term" value="F:isomerase activity"/>
    <property type="evidence" value="ECO:0007669"/>
    <property type="project" value="UniProtKB-KW"/>
</dbReference>
<evidence type="ECO:0000259" key="1">
    <source>
        <dbReference type="PROSITE" id="PS51352"/>
    </source>
</evidence>
<evidence type="ECO:0000313" key="3">
    <source>
        <dbReference type="Proteomes" id="UP000244174"/>
    </source>
</evidence>
<dbReference type="InterPro" id="IPR036249">
    <property type="entry name" value="Thioredoxin-like_sf"/>
</dbReference>
<reference evidence="2 3" key="1">
    <citation type="submission" date="2018-04" db="EMBL/GenBank/DDBJ databases">
        <title>Genomic Encyclopedia of Archaeal and Bacterial Type Strains, Phase II (KMG-II): from individual species to whole genera.</title>
        <authorList>
            <person name="Goeker M."/>
        </authorList>
    </citation>
    <scope>NUCLEOTIDE SEQUENCE [LARGE SCALE GENOMIC DNA]</scope>
    <source>
        <strain evidence="2 3">DSM 23082</strain>
    </source>
</reference>
<feature type="domain" description="Thioredoxin" evidence="1">
    <location>
        <begin position="30"/>
        <end position="199"/>
    </location>
</feature>
<keyword evidence="2" id="KW-0413">Isomerase</keyword>
<dbReference type="PANTHER" id="PTHR42852">
    <property type="entry name" value="THIOL:DISULFIDE INTERCHANGE PROTEIN DSBE"/>
    <property type="match status" value="1"/>
</dbReference>
<dbReference type="Gene3D" id="3.40.30.10">
    <property type="entry name" value="Glutaredoxin"/>
    <property type="match status" value="1"/>
</dbReference>
<dbReference type="InterPro" id="IPR050553">
    <property type="entry name" value="Thioredoxin_ResA/DsbE_sf"/>
</dbReference>
<keyword evidence="3" id="KW-1185">Reference proteome</keyword>
<dbReference type="GO" id="GO:0016491">
    <property type="term" value="F:oxidoreductase activity"/>
    <property type="evidence" value="ECO:0007669"/>
    <property type="project" value="InterPro"/>
</dbReference>
<accession>A0A2T6ACD4</accession>